<dbReference type="InterPro" id="IPR038732">
    <property type="entry name" value="HpyO/CreE_NAD-binding"/>
</dbReference>
<accession>A0A4U1L5S5</accession>
<dbReference type="PANTHER" id="PTHR40254:SF1">
    <property type="entry name" value="BLR0577 PROTEIN"/>
    <property type="match status" value="1"/>
</dbReference>
<evidence type="ECO:0000256" key="1">
    <source>
        <dbReference type="SAM" id="Phobius"/>
    </source>
</evidence>
<dbReference type="SUPFAM" id="SSF51905">
    <property type="entry name" value="FAD/NAD(P)-binding domain"/>
    <property type="match status" value="1"/>
</dbReference>
<evidence type="ECO:0000259" key="2">
    <source>
        <dbReference type="Pfam" id="PF13454"/>
    </source>
</evidence>
<sequence length="458" mass="50102">MHRNASLPAEHLLIVGAGFSGTLLAINLLRHGGPRVTLVERRRAQVARGVAYSAADDSHLLNVRAGNMSAFPDDRDHFVRWLALHDLGDARSFVRRTTYGRYLRELLETARRSAGDRLTLVDGEVVALEYAAGTIEARLADGSAAVFDRAVLALGNLPPHAPPGIDVDALPDDLYCDDPWSADIAERLTADDEVLLLGTGLTAIDAALLLERRGFAGRITAMSRRGLRPRAHDDAQPPIDPLSEKPARRLSRLVAAVRARTEASGWRGAVDALRPVTQLMWSGADIATRQRFLRHLRPYWDVHRHRLAPSIAQRLDALVAERRLAFVAGKLVSASPEGRSLRVAYRPRGGNALVERTYRRVVNCTGPQGDLLRSREPLLGQLLASGLIRPDALRLGIDVDAATHVITRDGEPHPTIHAIGPMTRGAHWEVVAVPDIRVQCWSLARLLANAHWVGGEGL</sequence>
<reference evidence="3 4" key="1">
    <citation type="submission" date="2019-04" db="EMBL/GenBank/DDBJ databases">
        <authorList>
            <person name="Yang Y."/>
            <person name="Wei D."/>
        </authorList>
    </citation>
    <scope>NUCLEOTIDE SEQUENCE [LARGE SCALE GENOMIC DNA]</scope>
    <source>
        <strain evidence="3 4">L-1-4w-11</strain>
    </source>
</reference>
<dbReference type="OrthoDB" id="101972at2"/>
<evidence type="ECO:0000313" key="3">
    <source>
        <dbReference type="EMBL" id="TKD51620.1"/>
    </source>
</evidence>
<keyword evidence="1" id="KW-1133">Transmembrane helix</keyword>
<dbReference type="RefSeq" id="WP_136943557.1">
    <property type="nucleotide sequence ID" value="NZ_SWKR01000002.1"/>
</dbReference>
<evidence type="ECO:0000313" key="4">
    <source>
        <dbReference type="Proteomes" id="UP000309138"/>
    </source>
</evidence>
<keyword evidence="4" id="KW-1185">Reference proteome</keyword>
<gene>
    <name evidence="3" type="ORF">FBR43_13295</name>
</gene>
<proteinExistence type="predicted"/>
<keyword evidence="1" id="KW-0812">Transmembrane</keyword>
<organism evidence="3 4">
    <name type="scientific">Sphingomonas baiyangensis</name>
    <dbReference type="NCBI Taxonomy" id="2572576"/>
    <lineage>
        <taxon>Bacteria</taxon>
        <taxon>Pseudomonadati</taxon>
        <taxon>Pseudomonadota</taxon>
        <taxon>Alphaproteobacteria</taxon>
        <taxon>Sphingomonadales</taxon>
        <taxon>Sphingomonadaceae</taxon>
        <taxon>Sphingomonas</taxon>
    </lineage>
</organism>
<protein>
    <submittedName>
        <fullName evidence="3">FAD-dependent oxidoreductase</fullName>
    </submittedName>
</protein>
<feature type="transmembrane region" description="Helical" evidence="1">
    <location>
        <begin position="12"/>
        <end position="29"/>
    </location>
</feature>
<dbReference type="AlphaFoldDB" id="A0A4U1L5S5"/>
<dbReference type="InterPro" id="IPR036188">
    <property type="entry name" value="FAD/NAD-bd_sf"/>
</dbReference>
<name>A0A4U1L5S5_9SPHN</name>
<dbReference type="EMBL" id="SWKR01000002">
    <property type="protein sequence ID" value="TKD51620.1"/>
    <property type="molecule type" value="Genomic_DNA"/>
</dbReference>
<dbReference type="InterPro" id="IPR052189">
    <property type="entry name" value="L-asp_N-monooxygenase_NS-form"/>
</dbReference>
<dbReference type="Gene3D" id="3.50.50.60">
    <property type="entry name" value="FAD/NAD(P)-binding domain"/>
    <property type="match status" value="1"/>
</dbReference>
<dbReference type="Pfam" id="PF13454">
    <property type="entry name" value="NAD_binding_9"/>
    <property type="match status" value="1"/>
</dbReference>
<feature type="domain" description="FAD-dependent urate hydroxylase HpyO/Asp monooxygenase CreE-like FAD/NAD(P)-binding" evidence="2">
    <location>
        <begin position="14"/>
        <end position="156"/>
    </location>
</feature>
<comment type="caution">
    <text evidence="3">The sequence shown here is derived from an EMBL/GenBank/DDBJ whole genome shotgun (WGS) entry which is preliminary data.</text>
</comment>
<keyword evidence="1" id="KW-0472">Membrane</keyword>
<dbReference type="Proteomes" id="UP000309138">
    <property type="component" value="Unassembled WGS sequence"/>
</dbReference>
<dbReference type="PANTHER" id="PTHR40254">
    <property type="entry name" value="BLR0577 PROTEIN"/>
    <property type="match status" value="1"/>
</dbReference>